<evidence type="ECO:0000313" key="2">
    <source>
        <dbReference type="MGI" id="MGI:1915353"/>
    </source>
</evidence>
<dbReference type="AlphaFoldDB" id="Q8CCG2"/>
<reference evidence="1" key="7">
    <citation type="journal article" date="2005" name="Science">
        <title>The Transcriptional Landscape of the Mammalian Genome.</title>
        <authorList>
            <consortium name="The FANTOM Consortium"/>
            <consortium name="Riken Genome Exploration Research Group and Genome Science Group (Genome Network Project Core Group)"/>
        </authorList>
    </citation>
    <scope>NUCLEOTIDE SEQUENCE</scope>
    <source>
        <strain evidence="1">C57BL/6J</strain>
        <tissue evidence="1">Testis</tissue>
    </source>
</reference>
<dbReference type="EMBL" id="AK033210">
    <property type="protein sequence ID" value="BAC28198.1"/>
    <property type="molecule type" value="mRNA"/>
</dbReference>
<protein>
    <submittedName>
        <fullName evidence="1">Uncharacterized protein</fullName>
    </submittedName>
</protein>
<reference evidence="1" key="4">
    <citation type="journal article" date="2001" name="Nature">
        <title>Functional annotation of a full-length mouse cDNA collection.</title>
        <authorList>
            <consortium name="The RIKEN Genome Exploration Research Group Phase II Team and the FANTOM Consortium"/>
        </authorList>
    </citation>
    <scope>NUCLEOTIDE SEQUENCE</scope>
    <source>
        <strain evidence="1">C57BL/6J</strain>
        <tissue evidence="1">Testis</tissue>
    </source>
</reference>
<dbReference type="MGI" id="MGI:1915353">
    <property type="gene designation" value="8030451A03Rik"/>
</dbReference>
<dbReference type="AGR" id="MGI:1915353"/>
<reference evidence="1" key="3">
    <citation type="journal article" date="2000" name="Genome Res.">
        <title>RIKEN integrated sequence analysis (RISA) system--384-format sequencing pipeline with 384 multicapillary sequencer.</title>
        <authorList>
            <person name="Shibata K."/>
            <person name="Itoh M."/>
            <person name="Aizawa K."/>
            <person name="Nagaoka S."/>
            <person name="Sasaki N."/>
            <person name="Carninci P."/>
            <person name="Konno H."/>
            <person name="Akiyama J."/>
            <person name="Nishi K."/>
            <person name="Kitsunai T."/>
            <person name="Tashiro H."/>
            <person name="Itoh M."/>
            <person name="Sumi N."/>
            <person name="Ishii Y."/>
            <person name="Nakamura S."/>
            <person name="Hazama M."/>
            <person name="Nishine T."/>
            <person name="Harada A."/>
            <person name="Yamamoto R."/>
            <person name="Matsumoto H."/>
            <person name="Sakaguchi S."/>
            <person name="Ikegami T."/>
            <person name="Kashiwagi K."/>
            <person name="Fujiwake S."/>
            <person name="Inoue K."/>
            <person name="Togawa Y."/>
            <person name="Izawa M."/>
            <person name="Ohara E."/>
            <person name="Watahiki M."/>
            <person name="Yoneda Y."/>
            <person name="Ishikawa T."/>
            <person name="Ozawa K."/>
            <person name="Tanaka T."/>
            <person name="Matsuura S."/>
            <person name="Kawai J."/>
            <person name="Okazaki Y."/>
            <person name="Muramatsu M."/>
            <person name="Inoue Y."/>
            <person name="Kira A."/>
            <person name="Hayashizaki Y."/>
        </authorList>
    </citation>
    <scope>NUCLEOTIDE SEQUENCE</scope>
    <source>
        <strain evidence="1">C57BL/6J</strain>
        <tissue evidence="1">Testis</tissue>
    </source>
</reference>
<accession>Q8CCG2</accession>
<sequence>MGWGKWVQSFYNLIGHISMKAELKRKHYFIYFNYNKIFRRELGILDLCFAYSSCFLKNRKIMFNNANIVFSCAMEASSVCVYLNKRKEAGSKIMFWSLPKTSLFFPPSLQSLKVLKAVVISFHTSFLNAK</sequence>
<proteinExistence type="evidence at transcript level"/>
<reference evidence="1" key="8">
    <citation type="journal article" date="2005" name="Science">
        <title>Antisense Transcription in the Mammalian Transcriptome.</title>
        <authorList>
            <consortium name="RIKEN Genome Exploration Research Group and Genome Science Group (Genome Network Project Core Group) and the FANTOM Consortium"/>
        </authorList>
    </citation>
    <scope>NUCLEOTIDE SEQUENCE</scope>
    <source>
        <strain evidence="1">C57BL/6J</strain>
        <tissue evidence="1">Testis</tissue>
    </source>
</reference>
<reference evidence="1" key="5">
    <citation type="submission" date="2001-07" db="EMBL/GenBank/DDBJ databases">
        <authorList>
            <person name="Adachi J."/>
            <person name="Aizawa K."/>
            <person name="Akimura T."/>
            <person name="Arakawa T."/>
            <person name="Bono H."/>
            <person name="Carninci P."/>
            <person name="Fukuda S."/>
            <person name="Furuno M."/>
            <person name="Hanagaki T."/>
            <person name="Hara A."/>
            <person name="Hashizume W."/>
            <person name="Hayashida K."/>
            <person name="Hayatsu N."/>
            <person name="Hiramoto K."/>
            <person name="Hiraoka T."/>
            <person name="Hirozane T."/>
            <person name="Hori F."/>
            <person name="Imotani K."/>
            <person name="Ishii Y."/>
            <person name="Itoh M."/>
            <person name="Kagawa I."/>
            <person name="Kasukawa T."/>
            <person name="Katoh H."/>
            <person name="Kawai J."/>
            <person name="Kojima Y."/>
            <person name="Kondo S."/>
            <person name="Konno H."/>
            <person name="Kouda M."/>
            <person name="Koya S."/>
            <person name="Kurihara C."/>
            <person name="Matsuyama T."/>
            <person name="Miyazaki A."/>
            <person name="Murata M."/>
            <person name="Nakamura M."/>
            <person name="Nishi K."/>
            <person name="Nomura K."/>
            <person name="Numazaki R."/>
            <person name="Ohno M."/>
            <person name="Ohsato N."/>
            <person name="Okazaki Y."/>
            <person name="Saito R."/>
            <person name="Saitoh H."/>
            <person name="Sakai C."/>
            <person name="Sakai K."/>
            <person name="Sakazume N."/>
            <person name="Sano H."/>
            <person name="Sasaki D."/>
            <person name="Shibata K."/>
            <person name="Shinagawa A."/>
            <person name="Shiraki T."/>
            <person name="Sogabe Y."/>
            <person name="Tagami M."/>
            <person name="Tagawa A."/>
            <person name="Takahashi F."/>
            <person name="Takaku-Akahira S."/>
            <person name="Takeda Y."/>
            <person name="Tanaka T."/>
            <person name="Tomaru A."/>
            <person name="Toya T."/>
            <person name="Yasunishi A."/>
            <person name="Muramatsu M."/>
            <person name="Hayashizaki Y."/>
        </authorList>
    </citation>
    <scope>NUCLEOTIDE SEQUENCE</scope>
    <source>
        <strain evidence="1">C57BL/6J</strain>
        <tissue evidence="1">Testis</tissue>
    </source>
</reference>
<organism evidence="1">
    <name type="scientific">Mus musculus</name>
    <name type="common">Mouse</name>
    <dbReference type="NCBI Taxonomy" id="10090"/>
    <lineage>
        <taxon>Eukaryota</taxon>
        <taxon>Metazoa</taxon>
        <taxon>Chordata</taxon>
        <taxon>Craniata</taxon>
        <taxon>Vertebrata</taxon>
        <taxon>Euteleostomi</taxon>
        <taxon>Mammalia</taxon>
        <taxon>Eutheria</taxon>
        <taxon>Euarchontoglires</taxon>
        <taxon>Glires</taxon>
        <taxon>Rodentia</taxon>
        <taxon>Myomorpha</taxon>
        <taxon>Muroidea</taxon>
        <taxon>Muridae</taxon>
        <taxon>Murinae</taxon>
        <taxon>Mus</taxon>
        <taxon>Mus</taxon>
    </lineage>
</organism>
<reference evidence="1" key="2">
    <citation type="journal article" date="2000" name="Genome Res.">
        <title>Normalization and subtraction of cap-trapper-selected cDNAs to prepare full-length cDNA libraries for rapid discovery of new genes.</title>
        <authorList>
            <person name="Carninci P."/>
            <person name="Shibata Y."/>
            <person name="Hayatsu N."/>
            <person name="Sugahara Y."/>
            <person name="Shibata K."/>
            <person name="Itoh M."/>
            <person name="Konno H."/>
            <person name="Okazaki Y."/>
            <person name="Muramatsu M."/>
            <person name="Hayashizaki Y."/>
        </authorList>
    </citation>
    <scope>NUCLEOTIDE SEQUENCE</scope>
    <source>
        <strain evidence="1">C57BL/6J</strain>
        <tissue evidence="1">Testis</tissue>
    </source>
</reference>
<name>Q8CCG2_MOUSE</name>
<reference evidence="1" key="1">
    <citation type="journal article" date="1999" name="Methods Enzymol.">
        <title>High-efficiency full-length cDNA cloning.</title>
        <authorList>
            <person name="Carninci P."/>
            <person name="Hayashizaki Y."/>
        </authorList>
    </citation>
    <scope>NUCLEOTIDE SEQUENCE</scope>
    <source>
        <strain evidence="1">C57BL/6J</strain>
        <tissue evidence="1">Testis</tissue>
    </source>
</reference>
<reference evidence="1" key="6">
    <citation type="journal article" date="2002" name="Nature">
        <title>Analysis of the mouse transcriptome based on functional annotation of 60,770 full-length cDNAs.</title>
        <authorList>
            <consortium name="The FANTOM Consortium and the RIKEN Genome Exploration Research Group Phase I and II Team"/>
        </authorList>
    </citation>
    <scope>NUCLEOTIDE SEQUENCE</scope>
    <source>
        <strain evidence="1">C57BL/6J</strain>
        <tissue evidence="1">Testis</tissue>
    </source>
</reference>
<gene>
    <name evidence="2" type="primary">8030451A03Rik</name>
</gene>
<evidence type="ECO:0000313" key="1">
    <source>
        <dbReference type="EMBL" id="BAC28198.1"/>
    </source>
</evidence>